<accession>A0A6C0JVS3</accession>
<evidence type="ECO:0000313" key="1">
    <source>
        <dbReference type="EMBL" id="QHU09619.1"/>
    </source>
</evidence>
<dbReference type="Pfam" id="PF01161">
    <property type="entry name" value="PBP"/>
    <property type="match status" value="1"/>
</dbReference>
<dbReference type="PANTHER" id="PTHR11362">
    <property type="entry name" value="PHOSPHATIDYLETHANOLAMINE-BINDING PROTEIN"/>
    <property type="match status" value="1"/>
</dbReference>
<reference evidence="1" key="1">
    <citation type="journal article" date="2020" name="Nature">
        <title>Giant virus diversity and host interactions through global metagenomics.</title>
        <authorList>
            <person name="Schulz F."/>
            <person name="Roux S."/>
            <person name="Paez-Espino D."/>
            <person name="Jungbluth S."/>
            <person name="Walsh D.A."/>
            <person name="Denef V.J."/>
            <person name="McMahon K.D."/>
            <person name="Konstantinidis K.T."/>
            <person name="Eloe-Fadrosh E.A."/>
            <person name="Kyrpides N.C."/>
            <person name="Woyke T."/>
        </authorList>
    </citation>
    <scope>NUCLEOTIDE SEQUENCE</scope>
    <source>
        <strain evidence="1">GVMAG-S-1101164-105</strain>
    </source>
</reference>
<proteinExistence type="predicted"/>
<dbReference type="InterPro" id="IPR008914">
    <property type="entry name" value="PEBP"/>
</dbReference>
<sequence length="143" mass="16210">MRGRTRKMRGGSRLNVTFGQIKATGQLVNKRATIEKPIVKWATEPDTYYTIICIDPDAVAKSWLHWMVVNCEGGNPDSGSELVKWAPPTPPSGTHNYIFYLFSHTYKIAVDPPEQRGYFKIDEFVKNNGLYKKKVTSIKVSSK</sequence>
<dbReference type="EMBL" id="MN740740">
    <property type="protein sequence ID" value="QHU09619.1"/>
    <property type="molecule type" value="Genomic_DNA"/>
</dbReference>
<dbReference type="Gene3D" id="3.90.280.10">
    <property type="entry name" value="PEBP-like"/>
    <property type="match status" value="1"/>
</dbReference>
<dbReference type="SUPFAM" id="SSF49777">
    <property type="entry name" value="PEBP-like"/>
    <property type="match status" value="1"/>
</dbReference>
<organism evidence="1">
    <name type="scientific">viral metagenome</name>
    <dbReference type="NCBI Taxonomy" id="1070528"/>
    <lineage>
        <taxon>unclassified sequences</taxon>
        <taxon>metagenomes</taxon>
        <taxon>organismal metagenomes</taxon>
    </lineage>
</organism>
<evidence type="ECO:0008006" key="2">
    <source>
        <dbReference type="Google" id="ProtNLM"/>
    </source>
</evidence>
<dbReference type="PANTHER" id="PTHR11362:SF82">
    <property type="entry name" value="PHOSPHATIDYLETHANOLAMINE-BINDING PROTEIN 4"/>
    <property type="match status" value="1"/>
</dbReference>
<dbReference type="AlphaFoldDB" id="A0A6C0JVS3"/>
<dbReference type="InterPro" id="IPR035810">
    <property type="entry name" value="PEBP_euk"/>
</dbReference>
<name>A0A6C0JVS3_9ZZZZ</name>
<dbReference type="InterPro" id="IPR036610">
    <property type="entry name" value="PEBP-like_sf"/>
</dbReference>
<protein>
    <recommendedName>
        <fullName evidence="2">Phosphatidylethanolamine-binding protein</fullName>
    </recommendedName>
</protein>
<dbReference type="CDD" id="cd00866">
    <property type="entry name" value="PEBP_euk"/>
    <property type="match status" value="1"/>
</dbReference>